<dbReference type="Pfam" id="PF07517">
    <property type="entry name" value="SecA_DEAD"/>
    <property type="match status" value="1"/>
</dbReference>
<dbReference type="InterPro" id="IPR036266">
    <property type="entry name" value="SecA_Wing/Scaffold_sf"/>
</dbReference>
<keyword evidence="14 15" id="KW-0472">Membrane</keyword>
<dbReference type="InterPro" id="IPR004027">
    <property type="entry name" value="SEC_C_motif"/>
</dbReference>
<dbReference type="InterPro" id="IPR044722">
    <property type="entry name" value="SecA_SF2_C"/>
</dbReference>
<dbReference type="SMART" id="SM00958">
    <property type="entry name" value="SecA_PP_bind"/>
    <property type="match status" value="1"/>
</dbReference>
<organism evidence="21 22">
    <name type="scientific">Anaeromyxobacter oryzae</name>
    <dbReference type="NCBI Taxonomy" id="2918170"/>
    <lineage>
        <taxon>Bacteria</taxon>
        <taxon>Pseudomonadati</taxon>
        <taxon>Myxococcota</taxon>
        <taxon>Myxococcia</taxon>
        <taxon>Myxococcales</taxon>
        <taxon>Cystobacterineae</taxon>
        <taxon>Anaeromyxobacteraceae</taxon>
        <taxon>Anaeromyxobacter</taxon>
    </lineage>
</organism>
<dbReference type="PROSITE" id="PS51196">
    <property type="entry name" value="SECA_MOTOR_DEAD"/>
    <property type="match status" value="1"/>
</dbReference>
<evidence type="ECO:0000256" key="10">
    <source>
        <dbReference type="ARBA" id="ARBA00022840"/>
    </source>
</evidence>
<dbReference type="Pfam" id="PF21090">
    <property type="entry name" value="P-loop_SecA"/>
    <property type="match status" value="1"/>
</dbReference>
<keyword evidence="6 15" id="KW-0963">Cytoplasm</keyword>
<feature type="binding site" evidence="15">
    <location>
        <begin position="105"/>
        <end position="109"/>
    </location>
    <ligand>
        <name>ATP</name>
        <dbReference type="ChEBI" id="CHEBI:30616"/>
    </ligand>
</feature>
<evidence type="ECO:0000256" key="1">
    <source>
        <dbReference type="ARBA" id="ARBA00001947"/>
    </source>
</evidence>
<keyword evidence="8 15" id="KW-0547">Nucleotide-binding</keyword>
<evidence type="ECO:0000256" key="13">
    <source>
        <dbReference type="ARBA" id="ARBA00023010"/>
    </source>
</evidence>
<keyword evidence="7" id="KW-0479">Metal-binding</keyword>
<evidence type="ECO:0000256" key="11">
    <source>
        <dbReference type="ARBA" id="ARBA00022927"/>
    </source>
</evidence>
<evidence type="ECO:0000256" key="9">
    <source>
        <dbReference type="ARBA" id="ARBA00022833"/>
    </source>
</evidence>
<evidence type="ECO:0000259" key="20">
    <source>
        <dbReference type="PROSITE" id="PS51196"/>
    </source>
</evidence>
<dbReference type="PANTHER" id="PTHR30612">
    <property type="entry name" value="SECA INNER MEMBRANE COMPONENT OF SEC PROTEIN SECRETION SYSTEM"/>
    <property type="match status" value="1"/>
</dbReference>
<comment type="cofactor">
    <cofactor evidence="1">
        <name>Zn(2+)</name>
        <dbReference type="ChEBI" id="CHEBI:29105"/>
    </cofactor>
</comment>
<keyword evidence="5 15" id="KW-1003">Cell membrane</keyword>
<keyword evidence="10 15" id="KW-0067">ATP-binding</keyword>
<dbReference type="InterPro" id="IPR001650">
    <property type="entry name" value="Helicase_C-like"/>
</dbReference>
<evidence type="ECO:0000256" key="2">
    <source>
        <dbReference type="ARBA" id="ARBA00004170"/>
    </source>
</evidence>
<feature type="domain" description="Helicase ATP-binding" evidence="18">
    <location>
        <begin position="89"/>
        <end position="247"/>
    </location>
</feature>
<evidence type="ECO:0000259" key="19">
    <source>
        <dbReference type="PROSITE" id="PS51194"/>
    </source>
</evidence>
<evidence type="ECO:0000256" key="4">
    <source>
        <dbReference type="ARBA" id="ARBA00022448"/>
    </source>
</evidence>
<dbReference type="SMART" id="SM00957">
    <property type="entry name" value="SecA_DEAD"/>
    <property type="match status" value="1"/>
</dbReference>
<evidence type="ECO:0000256" key="15">
    <source>
        <dbReference type="HAMAP-Rule" id="MF_01382"/>
    </source>
</evidence>
<evidence type="ECO:0000256" key="17">
    <source>
        <dbReference type="SAM" id="MobiDB-lite"/>
    </source>
</evidence>
<keyword evidence="9" id="KW-0862">Zinc</keyword>
<dbReference type="InterPro" id="IPR027417">
    <property type="entry name" value="P-loop_NTPase"/>
</dbReference>
<dbReference type="InterPro" id="IPR014018">
    <property type="entry name" value="SecA_motor_DEAD"/>
</dbReference>
<dbReference type="SUPFAM" id="SSF81886">
    <property type="entry name" value="Helical scaffold and wing domains of SecA"/>
    <property type="match status" value="1"/>
</dbReference>
<comment type="subcellular location">
    <subcellularLocation>
        <location evidence="15">Cell membrane</location>
        <topology evidence="15">Peripheral membrane protein</topology>
        <orientation evidence="15">Cytoplasmic side</orientation>
    </subcellularLocation>
    <subcellularLocation>
        <location evidence="15">Cytoplasm</location>
    </subcellularLocation>
    <subcellularLocation>
        <location evidence="2">Membrane</location>
        <topology evidence="2">Peripheral membrane protein</topology>
    </subcellularLocation>
    <text evidence="15">Distribution is 50-50.</text>
</comment>
<dbReference type="PROSITE" id="PS51194">
    <property type="entry name" value="HELICASE_CTER"/>
    <property type="match status" value="1"/>
</dbReference>
<dbReference type="InterPro" id="IPR011116">
    <property type="entry name" value="SecA_Wing/Scaffold"/>
</dbReference>
<dbReference type="CDD" id="cd18803">
    <property type="entry name" value="SF2_C_secA"/>
    <property type="match status" value="1"/>
</dbReference>
<dbReference type="NCBIfam" id="TIGR00963">
    <property type="entry name" value="secA"/>
    <property type="match status" value="1"/>
</dbReference>
<keyword evidence="13 15" id="KW-0811">Translocation</keyword>
<dbReference type="PANTHER" id="PTHR30612:SF0">
    <property type="entry name" value="CHLOROPLAST PROTEIN-TRANSPORTING ATPASE"/>
    <property type="match status" value="1"/>
</dbReference>
<dbReference type="EMBL" id="AP025591">
    <property type="protein sequence ID" value="BDG04401.1"/>
    <property type="molecule type" value="Genomic_DNA"/>
</dbReference>
<dbReference type="Gene3D" id="3.90.1440.10">
    <property type="entry name" value="SecA, preprotein cross-linking domain"/>
    <property type="match status" value="1"/>
</dbReference>
<dbReference type="NCBIfam" id="NF009538">
    <property type="entry name" value="PRK12904.1"/>
    <property type="match status" value="1"/>
</dbReference>
<keyword evidence="4 15" id="KW-0813">Transport</keyword>
<comment type="catalytic activity">
    <reaction evidence="15">
        <text>ATP + H2O + cellular proteinSide 1 = ADP + phosphate + cellular proteinSide 2.</text>
        <dbReference type="EC" id="7.4.2.8"/>
    </reaction>
</comment>
<dbReference type="Pfam" id="PF07516">
    <property type="entry name" value="SecA_SW"/>
    <property type="match status" value="1"/>
</dbReference>
<dbReference type="InterPro" id="IPR020937">
    <property type="entry name" value="SecA_CS"/>
</dbReference>
<dbReference type="InterPro" id="IPR011130">
    <property type="entry name" value="SecA_preprotein_X-link_dom"/>
</dbReference>
<dbReference type="CDD" id="cd17928">
    <property type="entry name" value="DEXDc_SecA"/>
    <property type="match status" value="1"/>
</dbReference>
<comment type="subunit">
    <text evidence="15">Monomer and homodimer. Part of the essential Sec protein translocation apparatus which comprises SecA, SecYEG and auxiliary proteins SecDF. Other proteins may also be involved.</text>
</comment>
<dbReference type="SUPFAM" id="SSF81767">
    <property type="entry name" value="Pre-protein crosslinking domain of SecA"/>
    <property type="match status" value="1"/>
</dbReference>
<protein>
    <recommendedName>
        <fullName evidence="15 16">Protein translocase subunit SecA</fullName>
        <ecNumber evidence="15">7.4.2.8</ecNumber>
    </recommendedName>
</protein>
<dbReference type="Gene3D" id="3.40.50.300">
    <property type="entry name" value="P-loop containing nucleotide triphosphate hydrolases"/>
    <property type="match status" value="2"/>
</dbReference>
<dbReference type="PROSITE" id="PS01312">
    <property type="entry name" value="SECA"/>
    <property type="match status" value="1"/>
</dbReference>
<feature type="domain" description="Helicase C-terminal" evidence="19">
    <location>
        <begin position="404"/>
        <end position="641"/>
    </location>
</feature>
<comment type="similarity">
    <text evidence="3 15 16">Belongs to the SecA family.</text>
</comment>
<dbReference type="SUPFAM" id="SSF52540">
    <property type="entry name" value="P-loop containing nucleoside triphosphate hydrolases"/>
    <property type="match status" value="2"/>
</dbReference>
<dbReference type="PROSITE" id="PS51192">
    <property type="entry name" value="HELICASE_ATP_BIND_1"/>
    <property type="match status" value="1"/>
</dbReference>
<gene>
    <name evidence="15 21" type="primary">secA</name>
    <name evidence="21" type="ORF">AMOR_33970</name>
</gene>
<dbReference type="HAMAP" id="MF_01382">
    <property type="entry name" value="SecA"/>
    <property type="match status" value="1"/>
</dbReference>
<evidence type="ECO:0000256" key="3">
    <source>
        <dbReference type="ARBA" id="ARBA00007650"/>
    </source>
</evidence>
<evidence type="ECO:0000256" key="12">
    <source>
        <dbReference type="ARBA" id="ARBA00022967"/>
    </source>
</evidence>
<dbReference type="InterPro" id="IPR014001">
    <property type="entry name" value="Helicase_ATP-bd"/>
</dbReference>
<feature type="region of interest" description="Disordered" evidence="17">
    <location>
        <begin position="895"/>
        <end position="948"/>
    </location>
</feature>
<dbReference type="Pfam" id="PF01043">
    <property type="entry name" value="SecA_PP_bind"/>
    <property type="match status" value="1"/>
</dbReference>
<evidence type="ECO:0000313" key="21">
    <source>
        <dbReference type="EMBL" id="BDG04401.1"/>
    </source>
</evidence>
<dbReference type="Proteomes" id="UP001162891">
    <property type="component" value="Chromosome"/>
</dbReference>
<feature type="binding site" evidence="15">
    <location>
        <position position="494"/>
    </location>
    <ligand>
        <name>ATP</name>
        <dbReference type="ChEBI" id="CHEBI:30616"/>
    </ligand>
</feature>
<dbReference type="RefSeq" id="WP_248352763.1">
    <property type="nucleotide sequence ID" value="NZ_AP025591.1"/>
</dbReference>
<evidence type="ECO:0000256" key="14">
    <source>
        <dbReference type="ARBA" id="ARBA00023136"/>
    </source>
</evidence>
<evidence type="ECO:0000256" key="7">
    <source>
        <dbReference type="ARBA" id="ARBA00022723"/>
    </source>
</evidence>
<evidence type="ECO:0000313" key="22">
    <source>
        <dbReference type="Proteomes" id="UP001162891"/>
    </source>
</evidence>
<keyword evidence="11 15" id="KW-0653">Protein transport</keyword>
<reference evidence="22" key="1">
    <citation type="journal article" date="2022" name="Int. J. Syst. Evol. Microbiol.">
        <title>Anaeromyxobacter oryzae sp. nov., Anaeromyxobacter diazotrophicus sp. nov. and Anaeromyxobacter paludicola sp. nov., isolated from paddy soils.</title>
        <authorList>
            <person name="Itoh H."/>
            <person name="Xu Z."/>
            <person name="Mise K."/>
            <person name="Masuda Y."/>
            <person name="Ushijima N."/>
            <person name="Hayakawa C."/>
            <person name="Shiratori Y."/>
            <person name="Senoo K."/>
        </authorList>
    </citation>
    <scope>NUCLEOTIDE SEQUENCE [LARGE SCALE GENOMIC DNA]</scope>
    <source>
        <strain evidence="22">Red232</strain>
    </source>
</reference>
<dbReference type="Gene3D" id="1.10.3060.10">
    <property type="entry name" value="Helical scaffold and wing domains of SecA"/>
    <property type="match status" value="1"/>
</dbReference>
<keyword evidence="22" id="KW-1185">Reference proteome</keyword>
<dbReference type="PRINTS" id="PR00906">
    <property type="entry name" value="SECA"/>
</dbReference>
<evidence type="ECO:0000256" key="5">
    <source>
        <dbReference type="ARBA" id="ARBA00022475"/>
    </source>
</evidence>
<evidence type="ECO:0000256" key="8">
    <source>
        <dbReference type="ARBA" id="ARBA00022741"/>
    </source>
</evidence>
<dbReference type="EC" id="7.4.2.8" evidence="15"/>
<feature type="binding site" evidence="15">
    <location>
        <position position="87"/>
    </location>
    <ligand>
        <name>ATP</name>
        <dbReference type="ChEBI" id="CHEBI:30616"/>
    </ligand>
</feature>
<dbReference type="Pfam" id="PF02810">
    <property type="entry name" value="SEC-C"/>
    <property type="match status" value="1"/>
</dbReference>
<dbReference type="InterPro" id="IPR011115">
    <property type="entry name" value="SecA_DEAD"/>
</dbReference>
<sequence>MFNYVMKKVLGTKNERELKKIRPLVARVAELEPRMKALKPEDFPRLTAEWKAQVQKGRSLDELMPEAFALVREAGVRALGMRHFDVQLIGGAVLHSGKIAEMKTGEGKTLVATLPCVLNALSGRGVHVVTVNDYLARRDSEWMGRLYRYCGLSTGVIVHGLTDRERQEAYGSDITYGQNNEFGFDYLRDNMKFRLQDYVQGELNFAIVDEVDSILIDEARTPLIISGPSDESSDLYYKVNQVIPSMIRDVDFTVDEKSRTIVMTDSGVEKMEKKLSVGNLYAPEEIETLHHVEQALRAHHLYRNEVDYVVKEGEVIIVDEFTGRLMPGRRWSDGLHQAVEAKEGVKIENENQTLATISFQNYFRMYSKLAGMTGTADTEAEEFAKTYNIDVVVVPTNRKNVRQDSEDVVYKTEGEKFNAICDEIGARNQKGQPVLVGTVSVAKSEVVSSLLKRRGIPHNVLNAKHHQREAEIVAQAGRKGAVTISTNMAGRGTDIILGGNPEMMAKHEVGPEPDAPMEGEEEAAFLARKEEWAQRLEARTAELRAQTAAEHEQVVGLGGLHIVGTERHESRRIDNQLRGRAGRQGDPGSSLFYLSLEDELMRIFGSERIQGLMSRMGMKDGEQIEHPWLTKAIEGAQKKVEAHNFDIRKNLLEYDDVMNQQRRSIYRLRRMVLGFGAGVPVVEYDEDPKTKKKTRKEQVFTWDDARENVLDLLEDLVIDMVGASCPNRMADWNLDGLAAMVKDQFGIEMKFAQPASSKAAEARQVIEEQVFNVVEKAYRAKEEELGKDPDGIPVLRRWEQYLYLQAIDQQWKDHLLSMDHLRQGIGLRGYGQKDPKQEYKKEGYEMFVQMTWRVKSAVIGNLLRLQIVRQETAEEIEAKRLAMQRRAMQRITESHADAGAGADGEQEKPRAKQETVVRTQPKVGRNDPCPCGSGKKYKKCHGANEVSA</sequence>
<keyword evidence="12 15" id="KW-1278">Translocase</keyword>
<evidence type="ECO:0000256" key="6">
    <source>
        <dbReference type="ARBA" id="ARBA00022490"/>
    </source>
</evidence>
<evidence type="ECO:0000259" key="18">
    <source>
        <dbReference type="PROSITE" id="PS51192"/>
    </source>
</evidence>
<accession>A0ABM7WY00</accession>
<evidence type="ECO:0000256" key="16">
    <source>
        <dbReference type="RuleBase" id="RU003874"/>
    </source>
</evidence>
<feature type="domain" description="SecA family profile" evidence="20">
    <location>
        <begin position="3"/>
        <end position="625"/>
    </location>
</feature>
<proteinExistence type="inferred from homology"/>
<dbReference type="InterPro" id="IPR000185">
    <property type="entry name" value="SecA"/>
</dbReference>
<feature type="compositionally biased region" description="Basic and acidic residues" evidence="17">
    <location>
        <begin position="905"/>
        <end position="915"/>
    </location>
</feature>
<dbReference type="InterPro" id="IPR036670">
    <property type="entry name" value="SecA_X-link_sf"/>
</dbReference>
<name>A0ABM7WY00_9BACT</name>
<comment type="function">
    <text evidence="15">Part of the Sec protein translocase complex. Interacts with the SecYEG preprotein conducting channel. Has a central role in coupling the hydrolysis of ATP to the transfer of proteins into and across the cell membrane, serving as an ATP-driven molecular motor driving the stepwise translocation of polypeptide chains across the membrane.</text>
</comment>